<protein>
    <submittedName>
        <fullName evidence="6">Outer membrane protein assembly factor BamE</fullName>
    </submittedName>
</protein>
<feature type="domain" description="Outer membrane protein assembly factor BamE" evidence="5">
    <location>
        <begin position="39"/>
        <end position="102"/>
    </location>
</feature>
<evidence type="ECO:0000256" key="2">
    <source>
        <dbReference type="ARBA" id="ARBA00023136"/>
    </source>
</evidence>
<evidence type="ECO:0000256" key="3">
    <source>
        <dbReference type="SAM" id="MobiDB-lite"/>
    </source>
</evidence>
<name>A0ABV6ZTE5_9PROT</name>
<gene>
    <name evidence="6" type="ORF">ACFOOR_01045</name>
</gene>
<accession>A0ABV6ZTE5</accession>
<organism evidence="6 7">
    <name type="scientific">Hyphobacterium vulgare</name>
    <dbReference type="NCBI Taxonomy" id="1736751"/>
    <lineage>
        <taxon>Bacteria</taxon>
        <taxon>Pseudomonadati</taxon>
        <taxon>Pseudomonadota</taxon>
        <taxon>Alphaproteobacteria</taxon>
        <taxon>Maricaulales</taxon>
        <taxon>Maricaulaceae</taxon>
        <taxon>Hyphobacterium</taxon>
    </lineage>
</organism>
<dbReference type="RefSeq" id="WP_343163605.1">
    <property type="nucleotide sequence ID" value="NZ_JBHRSV010000001.1"/>
</dbReference>
<proteinExistence type="predicted"/>
<sequence length="163" mass="17695">MTPTRFAAAIALCAAGLAACTPTLRNHGYAYVNGETPVITPGQDTQSSLLSRLGNPSTVGVFEDSTWYYISTTRETLAYQLPQTRERRILAVEFDEAGMVTAVEEYGLDDGRRVNLVRRETPTRGRELTFLEQVLGNIGRLPAGSFTGEENLPGGAGGPRRDD</sequence>
<dbReference type="Gene3D" id="3.30.1450.10">
    <property type="match status" value="1"/>
</dbReference>
<evidence type="ECO:0000259" key="5">
    <source>
        <dbReference type="Pfam" id="PF04355"/>
    </source>
</evidence>
<evidence type="ECO:0000313" key="6">
    <source>
        <dbReference type="EMBL" id="MFC2924683.1"/>
    </source>
</evidence>
<dbReference type="EMBL" id="JBHRSV010000001">
    <property type="protein sequence ID" value="MFC2924683.1"/>
    <property type="molecule type" value="Genomic_DNA"/>
</dbReference>
<dbReference type="PROSITE" id="PS51257">
    <property type="entry name" value="PROKAR_LIPOPROTEIN"/>
    <property type="match status" value="1"/>
</dbReference>
<dbReference type="Proteomes" id="UP001595379">
    <property type="component" value="Unassembled WGS sequence"/>
</dbReference>
<dbReference type="Pfam" id="PF04355">
    <property type="entry name" value="BamE"/>
    <property type="match status" value="1"/>
</dbReference>
<keyword evidence="1 4" id="KW-0732">Signal</keyword>
<comment type="caution">
    <text evidence="6">The sequence shown here is derived from an EMBL/GenBank/DDBJ whole genome shotgun (WGS) entry which is preliminary data.</text>
</comment>
<evidence type="ECO:0000313" key="7">
    <source>
        <dbReference type="Proteomes" id="UP001595379"/>
    </source>
</evidence>
<reference evidence="7" key="1">
    <citation type="journal article" date="2019" name="Int. J. Syst. Evol. Microbiol.">
        <title>The Global Catalogue of Microorganisms (GCM) 10K type strain sequencing project: providing services to taxonomists for standard genome sequencing and annotation.</title>
        <authorList>
            <consortium name="The Broad Institute Genomics Platform"/>
            <consortium name="The Broad Institute Genome Sequencing Center for Infectious Disease"/>
            <person name="Wu L."/>
            <person name="Ma J."/>
        </authorList>
    </citation>
    <scope>NUCLEOTIDE SEQUENCE [LARGE SCALE GENOMIC DNA]</scope>
    <source>
        <strain evidence="7">KCTC 52487</strain>
    </source>
</reference>
<evidence type="ECO:0000256" key="1">
    <source>
        <dbReference type="ARBA" id="ARBA00022729"/>
    </source>
</evidence>
<keyword evidence="7" id="KW-1185">Reference proteome</keyword>
<feature type="region of interest" description="Disordered" evidence="3">
    <location>
        <begin position="142"/>
        <end position="163"/>
    </location>
</feature>
<keyword evidence="2" id="KW-0472">Membrane</keyword>
<dbReference type="InterPro" id="IPR037873">
    <property type="entry name" value="BamE-like"/>
</dbReference>
<evidence type="ECO:0000256" key="4">
    <source>
        <dbReference type="SAM" id="SignalP"/>
    </source>
</evidence>
<dbReference type="InterPro" id="IPR007450">
    <property type="entry name" value="BamE_dom"/>
</dbReference>
<feature type="chain" id="PRO_5046162569" evidence="4">
    <location>
        <begin position="19"/>
        <end position="163"/>
    </location>
</feature>
<feature type="compositionally biased region" description="Gly residues" evidence="3">
    <location>
        <begin position="154"/>
        <end position="163"/>
    </location>
</feature>
<feature type="signal peptide" evidence="4">
    <location>
        <begin position="1"/>
        <end position="18"/>
    </location>
</feature>